<dbReference type="AlphaFoldDB" id="A0AAE3ZYF9"/>
<evidence type="ECO:0000313" key="3">
    <source>
        <dbReference type="Proteomes" id="UP001183629"/>
    </source>
</evidence>
<protein>
    <submittedName>
        <fullName evidence="2">Uncharacterized protein</fullName>
    </submittedName>
</protein>
<evidence type="ECO:0000256" key="1">
    <source>
        <dbReference type="SAM" id="MobiDB-lite"/>
    </source>
</evidence>
<feature type="region of interest" description="Disordered" evidence="1">
    <location>
        <begin position="24"/>
        <end position="53"/>
    </location>
</feature>
<feature type="non-terminal residue" evidence="2">
    <location>
        <position position="118"/>
    </location>
</feature>
<feature type="compositionally biased region" description="Low complexity" evidence="1">
    <location>
        <begin position="34"/>
        <end position="49"/>
    </location>
</feature>
<dbReference type="EMBL" id="JAVDYC010000001">
    <property type="protein sequence ID" value="MDR7328324.1"/>
    <property type="molecule type" value="Genomic_DNA"/>
</dbReference>
<gene>
    <name evidence="2" type="ORF">J2S44_008574</name>
</gene>
<reference evidence="2 3" key="1">
    <citation type="submission" date="2023-07" db="EMBL/GenBank/DDBJ databases">
        <title>Sequencing the genomes of 1000 actinobacteria strains.</title>
        <authorList>
            <person name="Klenk H.-P."/>
        </authorList>
    </citation>
    <scope>NUCLEOTIDE SEQUENCE [LARGE SCALE GENOMIC DNA]</scope>
    <source>
        <strain evidence="2 3">DSM 44711</strain>
    </source>
</reference>
<evidence type="ECO:0000313" key="2">
    <source>
        <dbReference type="EMBL" id="MDR7328324.1"/>
    </source>
</evidence>
<comment type="caution">
    <text evidence="2">The sequence shown here is derived from an EMBL/GenBank/DDBJ whole genome shotgun (WGS) entry which is preliminary data.</text>
</comment>
<sequence length="118" mass="11970">MESVVVPRPARVARPGLPSGTIVAPVPPVDVGTDADTATDLPADTGADLPADTAAHLPADTTAHLPADTVADLPAGVVAYLRELAAVDARARQAAAAQRAVLEERHPAPGRLHEVPDG</sequence>
<name>A0AAE3ZYF9_9ACTN</name>
<organism evidence="2 3">
    <name type="scientific">Catenuloplanes niger</name>
    <dbReference type="NCBI Taxonomy" id="587534"/>
    <lineage>
        <taxon>Bacteria</taxon>
        <taxon>Bacillati</taxon>
        <taxon>Actinomycetota</taxon>
        <taxon>Actinomycetes</taxon>
        <taxon>Micromonosporales</taxon>
        <taxon>Micromonosporaceae</taxon>
        <taxon>Catenuloplanes</taxon>
    </lineage>
</organism>
<proteinExistence type="predicted"/>
<dbReference type="Proteomes" id="UP001183629">
    <property type="component" value="Unassembled WGS sequence"/>
</dbReference>
<accession>A0AAE3ZYF9</accession>
<keyword evidence="3" id="KW-1185">Reference proteome</keyword>